<sequence length="200" mass="22167">MADAYAAAKAWFIRGDDVKAQELCEKALKLADELRPIPREMGNALHLLGAIHLRRQSPDLALTCFERAVVIKKFFEGSEEPSESQISTWLALGSAQLQAGRPADAAGCLQQVVDAMEERDEEKPVLANAYHSLGAAYRAGTLRANARREHSQGEAERYSILIGGFMDMLPLNPEQVIFMIHRFCKSGALKPLNFLLLYPL</sequence>
<dbReference type="InterPro" id="IPR019734">
    <property type="entry name" value="TPR_rpt"/>
</dbReference>
<evidence type="ECO:0000313" key="2">
    <source>
        <dbReference type="Proteomes" id="UP001642484"/>
    </source>
</evidence>
<dbReference type="InterPro" id="IPR011990">
    <property type="entry name" value="TPR-like_helical_dom_sf"/>
</dbReference>
<organism evidence="1 2">
    <name type="scientific">Durusdinium trenchii</name>
    <dbReference type="NCBI Taxonomy" id="1381693"/>
    <lineage>
        <taxon>Eukaryota</taxon>
        <taxon>Sar</taxon>
        <taxon>Alveolata</taxon>
        <taxon>Dinophyceae</taxon>
        <taxon>Suessiales</taxon>
        <taxon>Symbiodiniaceae</taxon>
        <taxon>Durusdinium</taxon>
    </lineage>
</organism>
<dbReference type="EMBL" id="CAXAMN010005402">
    <property type="protein sequence ID" value="CAK9013585.1"/>
    <property type="molecule type" value="Genomic_DNA"/>
</dbReference>
<accession>A0ABP0JGQ0</accession>
<dbReference type="Proteomes" id="UP001642484">
    <property type="component" value="Unassembled WGS sequence"/>
</dbReference>
<evidence type="ECO:0000313" key="1">
    <source>
        <dbReference type="EMBL" id="CAK9013585.1"/>
    </source>
</evidence>
<reference evidence="1 2" key="1">
    <citation type="submission" date="2024-02" db="EMBL/GenBank/DDBJ databases">
        <authorList>
            <person name="Chen Y."/>
            <person name="Shah S."/>
            <person name="Dougan E. K."/>
            <person name="Thang M."/>
            <person name="Chan C."/>
        </authorList>
    </citation>
    <scope>NUCLEOTIDE SEQUENCE [LARGE SCALE GENOMIC DNA]</scope>
</reference>
<dbReference type="Pfam" id="PF13424">
    <property type="entry name" value="TPR_12"/>
    <property type="match status" value="1"/>
</dbReference>
<name>A0ABP0JGQ0_9DINO</name>
<comment type="caution">
    <text evidence="1">The sequence shown here is derived from an EMBL/GenBank/DDBJ whole genome shotgun (WGS) entry which is preliminary data.</text>
</comment>
<gene>
    <name evidence="1" type="ORF">CCMP2556_LOCUS11346</name>
</gene>
<dbReference type="SUPFAM" id="SSF48452">
    <property type="entry name" value="TPR-like"/>
    <property type="match status" value="1"/>
</dbReference>
<proteinExistence type="predicted"/>
<dbReference type="SMART" id="SM00028">
    <property type="entry name" value="TPR"/>
    <property type="match status" value="3"/>
</dbReference>
<keyword evidence="2" id="KW-1185">Reference proteome</keyword>
<dbReference type="Gene3D" id="1.25.40.10">
    <property type="entry name" value="Tetratricopeptide repeat domain"/>
    <property type="match status" value="1"/>
</dbReference>
<protein>
    <submittedName>
        <fullName evidence="1">Uncharacterized protein</fullName>
    </submittedName>
</protein>